<feature type="repeat" description="TPR" evidence="3">
    <location>
        <begin position="120"/>
        <end position="153"/>
    </location>
</feature>
<feature type="chain" id="PRO_5040971776" evidence="4">
    <location>
        <begin position="20"/>
        <end position="276"/>
    </location>
</feature>
<evidence type="ECO:0000313" key="5">
    <source>
        <dbReference type="EMBL" id="MDA5192980.1"/>
    </source>
</evidence>
<dbReference type="RefSeq" id="WP_274942680.1">
    <property type="nucleotide sequence ID" value="NZ_JANWOI010000001.1"/>
</dbReference>
<dbReference type="InterPro" id="IPR019734">
    <property type="entry name" value="TPR_rpt"/>
</dbReference>
<organism evidence="5 6">
    <name type="scientific">Govanella unica</name>
    <dbReference type="NCBI Taxonomy" id="2975056"/>
    <lineage>
        <taxon>Bacteria</taxon>
        <taxon>Pseudomonadati</taxon>
        <taxon>Pseudomonadota</taxon>
        <taxon>Alphaproteobacteria</taxon>
        <taxon>Emcibacterales</taxon>
        <taxon>Govanellaceae</taxon>
        <taxon>Govanella</taxon>
    </lineage>
</organism>
<dbReference type="GO" id="GO:0009279">
    <property type="term" value="C:cell outer membrane"/>
    <property type="evidence" value="ECO:0007669"/>
    <property type="project" value="TreeGrafter"/>
</dbReference>
<dbReference type="SMART" id="SM00028">
    <property type="entry name" value="TPR"/>
    <property type="match status" value="4"/>
</dbReference>
<keyword evidence="6" id="KW-1185">Reference proteome</keyword>
<dbReference type="Gene3D" id="1.25.40.10">
    <property type="entry name" value="Tetratricopeptide repeat domain"/>
    <property type="match status" value="2"/>
</dbReference>
<comment type="caution">
    <text evidence="5">The sequence shown here is derived from an EMBL/GenBank/DDBJ whole genome shotgun (WGS) entry which is preliminary data.</text>
</comment>
<evidence type="ECO:0000256" key="4">
    <source>
        <dbReference type="SAM" id="SignalP"/>
    </source>
</evidence>
<gene>
    <name evidence="5" type="ORF">NYP16_03280</name>
</gene>
<dbReference type="EMBL" id="JANWOI010000001">
    <property type="protein sequence ID" value="MDA5192980.1"/>
    <property type="molecule type" value="Genomic_DNA"/>
</dbReference>
<dbReference type="SUPFAM" id="SSF48452">
    <property type="entry name" value="TPR-like"/>
    <property type="match status" value="1"/>
</dbReference>
<evidence type="ECO:0000256" key="2">
    <source>
        <dbReference type="ARBA" id="ARBA00022803"/>
    </source>
</evidence>
<dbReference type="PROSITE" id="PS50005">
    <property type="entry name" value="TPR"/>
    <property type="match status" value="2"/>
</dbReference>
<keyword evidence="1" id="KW-0677">Repeat</keyword>
<dbReference type="PANTHER" id="PTHR44858:SF1">
    <property type="entry name" value="UDP-N-ACETYLGLUCOSAMINE--PEPTIDE N-ACETYLGLUCOSAMINYLTRANSFERASE SPINDLY-RELATED"/>
    <property type="match status" value="1"/>
</dbReference>
<name>A0A9X3TVW1_9PROT</name>
<protein>
    <submittedName>
        <fullName evidence="5">Tetratricopeptide repeat protein</fullName>
    </submittedName>
</protein>
<feature type="repeat" description="TPR" evidence="3">
    <location>
        <begin position="192"/>
        <end position="225"/>
    </location>
</feature>
<dbReference type="InterPro" id="IPR011990">
    <property type="entry name" value="TPR-like_helical_dom_sf"/>
</dbReference>
<dbReference type="AlphaFoldDB" id="A0A9X3TVW1"/>
<reference evidence="5" key="1">
    <citation type="submission" date="2022-08" db="EMBL/GenBank/DDBJ databases">
        <authorList>
            <person name="Vandamme P."/>
            <person name="Hettiarachchi A."/>
            <person name="Peeters C."/>
            <person name="Cnockaert M."/>
            <person name="Carlier A."/>
        </authorList>
    </citation>
    <scope>NUCLEOTIDE SEQUENCE</scope>
    <source>
        <strain evidence="5">LMG 31809</strain>
    </source>
</reference>
<dbReference type="PANTHER" id="PTHR44858">
    <property type="entry name" value="TETRATRICOPEPTIDE REPEAT PROTEIN 6"/>
    <property type="match status" value="1"/>
</dbReference>
<reference evidence="5" key="2">
    <citation type="journal article" date="2023" name="Syst. Appl. Microbiol.">
        <title>Govania unica gen. nov., sp. nov., a rare biosphere bacterium that represents a novel family in the class Alphaproteobacteria.</title>
        <authorList>
            <person name="Vandamme P."/>
            <person name="Peeters C."/>
            <person name="Hettiarachchi A."/>
            <person name="Cnockaert M."/>
            <person name="Carlier A."/>
        </authorList>
    </citation>
    <scope>NUCLEOTIDE SEQUENCE</scope>
    <source>
        <strain evidence="5">LMG 31809</strain>
    </source>
</reference>
<evidence type="ECO:0000313" key="6">
    <source>
        <dbReference type="Proteomes" id="UP001141619"/>
    </source>
</evidence>
<accession>A0A9X3TVW1</accession>
<dbReference type="InterPro" id="IPR050498">
    <property type="entry name" value="Ycf3"/>
</dbReference>
<feature type="signal peptide" evidence="4">
    <location>
        <begin position="1"/>
        <end position="19"/>
    </location>
</feature>
<keyword evidence="4" id="KW-0732">Signal</keyword>
<keyword evidence="2 3" id="KW-0802">TPR repeat</keyword>
<dbReference type="Proteomes" id="UP001141619">
    <property type="component" value="Unassembled WGS sequence"/>
</dbReference>
<sequence length="276" mass="29472">MTKAWVAVVFGLLATGAVAQPSAPAPAYENPFQNLSRPDAARYKACLTQAETNPKAALEAGFLWKDHDGGVPAKHCIGAALAALDRYPEAAAWFEEAASDVSSGRGLEAKGVTGSPLLAARLRDQAGNAWMLSKHYDRAYKAFTEALALAPAKSVLAQDAVFDRALAAAALRNYKQAASDLTQVILADRERDDALTLRAAAHRALGETDLALADLGRALAINPENADALMERGNLRYEDGDHDGARLDWIHVLVFDPGSDLADQALDNLEMLRIKG</sequence>
<dbReference type="Pfam" id="PF13432">
    <property type="entry name" value="TPR_16"/>
    <property type="match status" value="1"/>
</dbReference>
<proteinExistence type="predicted"/>
<evidence type="ECO:0000256" key="3">
    <source>
        <dbReference type="PROSITE-ProRule" id="PRU00339"/>
    </source>
</evidence>
<evidence type="ECO:0000256" key="1">
    <source>
        <dbReference type="ARBA" id="ARBA00022737"/>
    </source>
</evidence>
<dbReference type="GO" id="GO:0046813">
    <property type="term" value="P:receptor-mediated virion attachment to host cell"/>
    <property type="evidence" value="ECO:0007669"/>
    <property type="project" value="TreeGrafter"/>
</dbReference>